<dbReference type="EMBL" id="CYYV01000022">
    <property type="protein sequence ID" value="CUO95545.1"/>
    <property type="molecule type" value="Genomic_DNA"/>
</dbReference>
<protein>
    <submittedName>
        <fullName evidence="1">Uncharacterized protein</fullName>
    </submittedName>
</protein>
<reference evidence="1 2" key="1">
    <citation type="submission" date="2015-09" db="EMBL/GenBank/DDBJ databases">
        <authorList>
            <consortium name="Pathogen Informatics"/>
        </authorList>
    </citation>
    <scope>NUCLEOTIDE SEQUENCE [LARGE SCALE GENOMIC DNA]</scope>
    <source>
        <strain evidence="1 2">2789STDY5608849</strain>
    </source>
</reference>
<dbReference type="AlphaFoldDB" id="A0A174JED6"/>
<evidence type="ECO:0000313" key="2">
    <source>
        <dbReference type="Proteomes" id="UP000095706"/>
    </source>
</evidence>
<gene>
    <name evidence="1" type="ORF">ERS852406_03251</name>
</gene>
<accession>A0A174JED6</accession>
<dbReference type="Proteomes" id="UP000095706">
    <property type="component" value="Unassembled WGS sequence"/>
</dbReference>
<name>A0A174JED6_9FIRM</name>
<evidence type="ECO:0000313" key="1">
    <source>
        <dbReference type="EMBL" id="CUO95545.1"/>
    </source>
</evidence>
<organism evidence="1 2">
    <name type="scientific">Fusicatenibacter saccharivorans</name>
    <dbReference type="NCBI Taxonomy" id="1150298"/>
    <lineage>
        <taxon>Bacteria</taxon>
        <taxon>Bacillati</taxon>
        <taxon>Bacillota</taxon>
        <taxon>Clostridia</taxon>
        <taxon>Lachnospirales</taxon>
        <taxon>Lachnospiraceae</taxon>
        <taxon>Fusicatenibacter</taxon>
    </lineage>
</organism>
<proteinExistence type="predicted"/>
<sequence>MYPVSDGFLRAVKSNTRKYYWTGTIVTRGGMTYEFGAKGIVKGSGYISRQCCGSTEIELGTVYAAEMGITLLSDIDRYTLEDAQVTLVFHLVLADDSVEDVPMGVFEVSEANRLAKCLELKAYDFMLRFDKSFNGFETVGTAYDFIALCCKRCKVEFANKRAEIDAMPNGGVTLSVYTENDIEICRDVLFYVAQVLGGFFIINREGKLELRKYGKDPVMKVEQRHRFSSSFSDFITRYTAVSSTNKQTQIAEYYALDPGDVLTFAGGQADEGWITCITSIRQKIGGKQSLKCVGKNPRLAQAKSRNDKNISGLLNQIEDNAKTGKIGIHTFTNVCRCIIPLRRSLPIIRIYSMCISGWSMEAVRLMWETALLLSADRQWRLGKPGTESLRWRIIPRDLPLAEDWM</sequence>